<feature type="domain" description="ELMO armadillo-like helical" evidence="1">
    <location>
        <begin position="23"/>
        <end position="175"/>
    </location>
</feature>
<evidence type="ECO:0000259" key="2">
    <source>
        <dbReference type="Pfam" id="PF16457"/>
    </source>
</evidence>
<dbReference type="Gene3D" id="3.30.420.10">
    <property type="entry name" value="Ribonuclease H-like superfamily/Ribonuclease H"/>
    <property type="match status" value="1"/>
</dbReference>
<sequence length="1430" mass="159588">MVSTDKRQWALEQVSIHSPDPIFSKEFVSCGGLSMLCDLIADTAVPLTEVSLCLSSLLSILTLKLAPSLSPEAIIRVVGFVTSDNSLDNRIIEDSLTILRTIVARKRADDEESALIEKNLSVSKIIHNIWNMDQLKVQQNALALINALAGGENSSRVLQSMSSNKYRETIYRNVIQNAETSDPTAHELHVYQNLMLNMREYKLKSMVDPSGEDHKKVLDLKSIVSNLDADLKTLAPRNMDNSSIPDFPQVRYSCAPRVENNSSESEAEKWPRKMSFQRCMSASDIEDHLSTSSLAPSSICKMTLDFMLYFAKRCIVCERMTPFGITIVETAELHLPLMSEVNVGYSGTAHYPNEPGSFHACVYYNISANLSANTSLDLLRRVTVSAAENRWTSACRRETLENRHPASIAGRTLGGGSSVMVWGMFSRYSQGPIIHVEGTLDRSGNDSILDDYIHQCMMIVFPWEDGIFQHYNAPCYVAISGWMSTIENSKFFPGPQIAPISIQLNICGTTSIVVFAICLLHHTPFNSCGTHCRQRLIESLPARLTAVRAAKASDVLVDLRYTKSYARLMLEEMSLSHSFPMTCDRLARLVCDVMGVGRSPKRDGTLFQPMVFATKPGLQMLEELFCRSLSLLGRTRREMRARSLEDEDKFLMGYEDVKSTKRAEQKRRGTSKTSVDVNFSENMLVTAQQSFLTNEKNNNKLIELSVETLTARGIEVSTATGDIDGSIVRRGLNKVTSHSSVVVIGEDVDLIVLLTALTPPGRKVYFMKPGRGNIEDKVYSTRQLYALPFSGSILFIHSFTGSMADIFYDPTSTPDAVAQAQEEMFLTMYQAPPSERDLNNHRCNSFVKSSTKVKANLASLPPIQCAAKQHSLRVYLLTQRWLDDDSLNPAHWGWVRDDGGVLNPVETTYPTAPDSVFPVVRRQLQQALRSRPQSLEKLEDMLHNVPYHSVSAMWEQERADREQWLMDNSPAVQELKETRRPDLLELVKEQRIELLKDGMDFPLYNARGQSRSTMPDVRSMCGEIEASQRRVLHVLGCLRAGFSEACVDLTLNNTRGQVSVWAERGFSMTCSSRFTTPEGKRQALHKDMRLSLYNRPVYGQAAIHFLRTLLLATLKHQLAGQCAASLDPTVTDLTCTVQPPPKRLGSLSAQLCVVFVVQREKKKLRHVYLTNNQKTLIYRDYDESSSSQGKLQKVQLSSVTYLVTGKRCPHVKDISVGALRSDRDMRFNSLIAPTSSALNWHVVLALVTRLYETFRGDPTRFIGFLHGVNRNSVNLAPKCESSGKANVRMFVNIDTSACMLGDIDTSACMLGDIDTSACMLGDIYTSVCMLGDIDTSACMLGDIDTSACMSGGIERGRDLSPCVITQRKMDTDLLELSFSLLLEEEPSSLDLVAPNKTIFDCWVDGLNALLGKGLLHFGRLLYNETISVRL</sequence>
<dbReference type="InterPro" id="IPR024574">
    <property type="entry name" value="ELMO_ARM"/>
</dbReference>
<feature type="domain" description="PH" evidence="2">
    <location>
        <begin position="1371"/>
        <end position="1411"/>
    </location>
</feature>
<protein>
    <submittedName>
        <fullName evidence="3">Uncharacterized protein</fullName>
    </submittedName>
</protein>
<comment type="caution">
    <text evidence="3">The sequence shown here is derived from an EMBL/GenBank/DDBJ whole genome shotgun (WGS) entry which is preliminary data.</text>
</comment>
<dbReference type="Pfam" id="PF16457">
    <property type="entry name" value="PH_12"/>
    <property type="match status" value="2"/>
</dbReference>
<proteinExistence type="predicted"/>
<organism evidence="3 4">
    <name type="scientific">Dryococelus australis</name>
    <dbReference type="NCBI Taxonomy" id="614101"/>
    <lineage>
        <taxon>Eukaryota</taxon>
        <taxon>Metazoa</taxon>
        <taxon>Ecdysozoa</taxon>
        <taxon>Arthropoda</taxon>
        <taxon>Hexapoda</taxon>
        <taxon>Insecta</taxon>
        <taxon>Pterygota</taxon>
        <taxon>Neoptera</taxon>
        <taxon>Polyneoptera</taxon>
        <taxon>Phasmatodea</taxon>
        <taxon>Verophasmatodea</taxon>
        <taxon>Anareolatae</taxon>
        <taxon>Phasmatidae</taxon>
        <taxon>Eurycanthinae</taxon>
        <taxon>Dryococelus</taxon>
    </lineage>
</organism>
<keyword evidence="4" id="KW-1185">Reference proteome</keyword>
<name>A0ABQ9G0H1_9NEOP</name>
<reference evidence="3 4" key="1">
    <citation type="submission" date="2023-02" db="EMBL/GenBank/DDBJ databases">
        <title>LHISI_Scaffold_Assembly.</title>
        <authorList>
            <person name="Stuart O.P."/>
            <person name="Cleave R."/>
            <person name="Magrath M.J.L."/>
            <person name="Mikheyev A.S."/>
        </authorList>
    </citation>
    <scope>NUCLEOTIDE SEQUENCE [LARGE SCALE GENOMIC DNA]</scope>
    <source>
        <strain evidence="3">Daus_M_001</strain>
        <tissue evidence="3">Leg muscle</tissue>
    </source>
</reference>
<feature type="domain" description="PH" evidence="2">
    <location>
        <begin position="1158"/>
        <end position="1232"/>
    </location>
</feature>
<evidence type="ECO:0000313" key="3">
    <source>
        <dbReference type="EMBL" id="KAJ8865980.1"/>
    </source>
</evidence>
<accession>A0ABQ9G0H1</accession>
<gene>
    <name evidence="3" type="ORF">PR048_033504</name>
</gene>
<dbReference type="EMBL" id="JARBHB010000017">
    <property type="protein sequence ID" value="KAJ8865980.1"/>
    <property type="molecule type" value="Genomic_DNA"/>
</dbReference>
<evidence type="ECO:0000313" key="4">
    <source>
        <dbReference type="Proteomes" id="UP001159363"/>
    </source>
</evidence>
<dbReference type="Proteomes" id="UP001159363">
    <property type="component" value="Chromosome 16"/>
</dbReference>
<dbReference type="Gene3D" id="2.30.29.30">
    <property type="entry name" value="Pleckstrin-homology domain (PH domain)/Phosphotyrosine-binding domain (PTB)"/>
    <property type="match status" value="2"/>
</dbReference>
<dbReference type="InterPro" id="IPR036397">
    <property type="entry name" value="RNaseH_sf"/>
</dbReference>
<dbReference type="InterPro" id="IPR011993">
    <property type="entry name" value="PH-like_dom_sf"/>
</dbReference>
<dbReference type="Pfam" id="PF11841">
    <property type="entry name" value="ELMO_ARM"/>
    <property type="match status" value="1"/>
</dbReference>
<evidence type="ECO:0000259" key="1">
    <source>
        <dbReference type="Pfam" id="PF11841"/>
    </source>
</evidence>
<dbReference type="InterPro" id="IPR001849">
    <property type="entry name" value="PH_domain"/>
</dbReference>